<name>A0A1Y1Z389_9FUNG</name>
<feature type="non-terminal residue" evidence="2">
    <location>
        <position position="1"/>
    </location>
</feature>
<dbReference type="AlphaFoldDB" id="A0A1Y1Z389"/>
<proteinExistence type="predicted"/>
<accession>A0A1Y1Z389</accession>
<evidence type="ECO:0000313" key="2">
    <source>
        <dbReference type="EMBL" id="ORY04417.1"/>
    </source>
</evidence>
<dbReference type="EMBL" id="MCFE01000035">
    <property type="protein sequence ID" value="ORY04417.1"/>
    <property type="molecule type" value="Genomic_DNA"/>
</dbReference>
<sequence>MKSMFSWINGQVFGKSSNKPVDNGLSDDWVILPSSTLHWTSPKPKSGPTKLRPDKFLFSPPSQHRFGRDIIRSYMPTITDRDNLIKKLQHRESSLRLHWTSRK</sequence>
<protein>
    <submittedName>
        <fullName evidence="2">Uncharacterized protein</fullName>
    </submittedName>
</protein>
<evidence type="ECO:0000313" key="3">
    <source>
        <dbReference type="Proteomes" id="UP000193498"/>
    </source>
</evidence>
<comment type="caution">
    <text evidence="2">The sequence shown here is derived from an EMBL/GenBank/DDBJ whole genome shotgun (WGS) entry which is preliminary data.</text>
</comment>
<dbReference type="InParanoid" id="A0A1Y1Z389"/>
<evidence type="ECO:0000256" key="1">
    <source>
        <dbReference type="SAM" id="MobiDB-lite"/>
    </source>
</evidence>
<organism evidence="2 3">
    <name type="scientific">Basidiobolus meristosporus CBS 931.73</name>
    <dbReference type="NCBI Taxonomy" id="1314790"/>
    <lineage>
        <taxon>Eukaryota</taxon>
        <taxon>Fungi</taxon>
        <taxon>Fungi incertae sedis</taxon>
        <taxon>Zoopagomycota</taxon>
        <taxon>Entomophthoromycotina</taxon>
        <taxon>Basidiobolomycetes</taxon>
        <taxon>Basidiobolales</taxon>
        <taxon>Basidiobolaceae</taxon>
        <taxon>Basidiobolus</taxon>
    </lineage>
</organism>
<gene>
    <name evidence="2" type="ORF">K493DRAFT_311382</name>
</gene>
<reference evidence="2 3" key="1">
    <citation type="submission" date="2016-07" db="EMBL/GenBank/DDBJ databases">
        <title>Pervasive Adenine N6-methylation of Active Genes in Fungi.</title>
        <authorList>
            <consortium name="DOE Joint Genome Institute"/>
            <person name="Mondo S.J."/>
            <person name="Dannebaum R.O."/>
            <person name="Kuo R.C."/>
            <person name="Labutti K."/>
            <person name="Haridas S."/>
            <person name="Kuo A."/>
            <person name="Salamov A."/>
            <person name="Ahrendt S.R."/>
            <person name="Lipzen A."/>
            <person name="Sullivan W."/>
            <person name="Andreopoulos W.B."/>
            <person name="Clum A."/>
            <person name="Lindquist E."/>
            <person name="Daum C."/>
            <person name="Ramamoorthy G.K."/>
            <person name="Gryganskyi A."/>
            <person name="Culley D."/>
            <person name="Magnuson J.K."/>
            <person name="James T.Y."/>
            <person name="O'Malley M.A."/>
            <person name="Stajich J.E."/>
            <person name="Spatafora J.W."/>
            <person name="Visel A."/>
            <person name="Grigoriev I.V."/>
        </authorList>
    </citation>
    <scope>NUCLEOTIDE SEQUENCE [LARGE SCALE GENOMIC DNA]</scope>
    <source>
        <strain evidence="2 3">CBS 931.73</strain>
    </source>
</reference>
<feature type="region of interest" description="Disordered" evidence="1">
    <location>
        <begin position="39"/>
        <end position="58"/>
    </location>
</feature>
<keyword evidence="3" id="KW-1185">Reference proteome</keyword>
<dbReference type="Proteomes" id="UP000193498">
    <property type="component" value="Unassembled WGS sequence"/>
</dbReference>